<protein>
    <submittedName>
        <fullName evidence="1">Uncharacterized protein</fullName>
    </submittedName>
</protein>
<proteinExistence type="predicted"/>
<keyword evidence="2" id="KW-1185">Reference proteome</keyword>
<gene>
    <name evidence="1" type="ORF">D1Z90_20420</name>
</gene>
<dbReference type="AlphaFoldDB" id="A0A418Y952"/>
<dbReference type="EMBL" id="QZCH01000080">
    <property type="protein sequence ID" value="RJG36370.1"/>
    <property type="molecule type" value="Genomic_DNA"/>
</dbReference>
<evidence type="ECO:0000313" key="1">
    <source>
        <dbReference type="EMBL" id="RJG36370.1"/>
    </source>
</evidence>
<accession>A0A418Y952</accession>
<reference evidence="1 2" key="1">
    <citation type="submission" date="2018-09" db="EMBL/GenBank/DDBJ databases">
        <authorList>
            <person name="Wang F."/>
        </authorList>
    </citation>
    <scope>NUCLEOTIDE SEQUENCE [LARGE SCALE GENOMIC DNA]</scope>
    <source>
        <strain evidence="1 2">PLHSC7-2</strain>
    </source>
</reference>
<organism evidence="1 2">
    <name type="scientific">Motilimonas pumila</name>
    <dbReference type="NCBI Taxonomy" id="2303987"/>
    <lineage>
        <taxon>Bacteria</taxon>
        <taxon>Pseudomonadati</taxon>
        <taxon>Pseudomonadota</taxon>
        <taxon>Gammaproteobacteria</taxon>
        <taxon>Alteromonadales</taxon>
        <taxon>Alteromonadales genera incertae sedis</taxon>
        <taxon>Motilimonas</taxon>
    </lineage>
</organism>
<comment type="caution">
    <text evidence="1">The sequence shown here is derived from an EMBL/GenBank/DDBJ whole genome shotgun (WGS) entry which is preliminary data.</text>
</comment>
<name>A0A418Y952_9GAMM</name>
<evidence type="ECO:0000313" key="2">
    <source>
        <dbReference type="Proteomes" id="UP000283255"/>
    </source>
</evidence>
<reference evidence="1 2" key="2">
    <citation type="submission" date="2019-01" db="EMBL/GenBank/DDBJ databases">
        <title>Motilimonas pumilus sp. nov., isolated from the gut of sea cucumber (Apostichopus japonicus).</title>
        <authorList>
            <person name="Wang F.-Q."/>
            <person name="Ren L.-H."/>
            <person name="Lin Y.-W."/>
            <person name="Sun G.-H."/>
            <person name="Du Z.-J."/>
            <person name="Zhao J.-X."/>
            <person name="Liu X.-J."/>
            <person name="Liu L.-J."/>
        </authorList>
    </citation>
    <scope>NUCLEOTIDE SEQUENCE [LARGE SCALE GENOMIC DNA]</scope>
    <source>
        <strain evidence="1 2">PLHSC7-2</strain>
    </source>
</reference>
<sequence>MVRDGFTDSSAKGVVLVLCQGTVRGLCLNQAMLTVVMVAGNQLLALTAFLFDQVTKFVVLKVPVSLKCETVSGDLSAVVCIGIGFTQGL</sequence>
<dbReference type="Proteomes" id="UP000283255">
    <property type="component" value="Unassembled WGS sequence"/>
</dbReference>